<dbReference type="InterPro" id="IPR046670">
    <property type="entry name" value="DUF6540"/>
</dbReference>
<dbReference type="Proteomes" id="UP001610444">
    <property type="component" value="Unassembled WGS sequence"/>
</dbReference>
<dbReference type="CDD" id="cd00377">
    <property type="entry name" value="ICL_PEPM"/>
    <property type="match status" value="1"/>
</dbReference>
<gene>
    <name evidence="1" type="ORF">BJX68DRAFT_258279</name>
</gene>
<dbReference type="PANTHER" id="PTHR42905">
    <property type="entry name" value="PHOSPHOENOLPYRUVATE CARBOXYLASE"/>
    <property type="match status" value="1"/>
</dbReference>
<organism evidence="1 2">
    <name type="scientific">Aspergillus pseudodeflectus</name>
    <dbReference type="NCBI Taxonomy" id="176178"/>
    <lineage>
        <taxon>Eukaryota</taxon>
        <taxon>Fungi</taxon>
        <taxon>Dikarya</taxon>
        <taxon>Ascomycota</taxon>
        <taxon>Pezizomycotina</taxon>
        <taxon>Eurotiomycetes</taxon>
        <taxon>Eurotiomycetidae</taxon>
        <taxon>Eurotiales</taxon>
        <taxon>Aspergillaceae</taxon>
        <taxon>Aspergillus</taxon>
        <taxon>Aspergillus subgen. Nidulantes</taxon>
    </lineage>
</organism>
<protein>
    <submittedName>
        <fullName evidence="1">Pyruvate/Phosphoenolpyruvate kinase-like domain-containing protein</fullName>
    </submittedName>
</protein>
<dbReference type="InterPro" id="IPR039556">
    <property type="entry name" value="ICL/PEPM"/>
</dbReference>
<sequence>MSDTAKTPYPFQFAASLEMTSPPNTRGRIPSLQTSRLRTMMLEAYSDPTKILAFPCSYDGLSSRLIEEAGFPMLFLSGFAVSSAHGLPDTGYIAMAEMCDKIQETVRVTSLPVMVDGDTGYGSPMNVKRTVESFAAAGAAGVMIEDQTWPKRCGHTKGKSVVSRGEAYARIQAACDARDEGRDIFILARTDALIHGWDEAMARAHEFKRIGADAVFVEALPDRDAMARCVQELQIPMLANIIEGGMTENLSAKDLAGLGFAAVAYPWTLVAAKLKAIRDALEGLKRSMVEGGPPPMIMGYSDVCEGVGFNKYWPPSWPVRTAKMTQKLFILIYKGEPLDYTEYRHTALYFHFASSTRAILHIIGCPGLFRYTHNVNVDPSSLGDLVKVVPVTEIPTSIAEDSICETVSRTPIRNGRLDLDWNCQNWVGDALKRLVDRGWITSEQRGMAIDRMADACLEAGDDGSIPAF</sequence>
<comment type="caution">
    <text evidence="1">The sequence shown here is derived from an EMBL/GenBank/DDBJ whole genome shotgun (WGS) entry which is preliminary data.</text>
</comment>
<dbReference type="InterPro" id="IPR040442">
    <property type="entry name" value="Pyrv_kinase-like_dom_sf"/>
</dbReference>
<dbReference type="PANTHER" id="PTHR42905:SF13">
    <property type="entry name" value="CARBOXYVINYL-CARBOXYPHOSPHONATE PHOSPHORYLMUTASE-RELATED"/>
    <property type="match status" value="1"/>
</dbReference>
<dbReference type="Pfam" id="PF13714">
    <property type="entry name" value="PEP_mutase"/>
    <property type="match status" value="1"/>
</dbReference>
<evidence type="ECO:0000313" key="2">
    <source>
        <dbReference type="Proteomes" id="UP001610444"/>
    </source>
</evidence>
<dbReference type="Pfam" id="PF20174">
    <property type="entry name" value="DUF6540"/>
    <property type="match status" value="1"/>
</dbReference>
<accession>A0ABR4JLJ7</accession>
<dbReference type="SUPFAM" id="SSF51621">
    <property type="entry name" value="Phosphoenolpyruvate/pyruvate domain"/>
    <property type="match status" value="1"/>
</dbReference>
<name>A0ABR4JLJ7_9EURO</name>
<keyword evidence="2" id="KW-1185">Reference proteome</keyword>
<proteinExistence type="predicted"/>
<dbReference type="EMBL" id="JBFXLR010000061">
    <property type="protein sequence ID" value="KAL2840906.1"/>
    <property type="molecule type" value="Genomic_DNA"/>
</dbReference>
<reference evidence="1 2" key="1">
    <citation type="submission" date="2024-07" db="EMBL/GenBank/DDBJ databases">
        <title>Section-level genome sequencing and comparative genomics of Aspergillus sections Usti and Cavernicolus.</title>
        <authorList>
            <consortium name="Lawrence Berkeley National Laboratory"/>
            <person name="Nybo J.L."/>
            <person name="Vesth T.C."/>
            <person name="Theobald S."/>
            <person name="Frisvad J.C."/>
            <person name="Larsen T.O."/>
            <person name="Kjaerboelling I."/>
            <person name="Rothschild-Mancinelli K."/>
            <person name="Lyhne E.K."/>
            <person name="Kogle M.E."/>
            <person name="Barry K."/>
            <person name="Clum A."/>
            <person name="Na H."/>
            <person name="Ledsgaard L."/>
            <person name="Lin J."/>
            <person name="Lipzen A."/>
            <person name="Kuo A."/>
            <person name="Riley R."/>
            <person name="Mondo S."/>
            <person name="LaButti K."/>
            <person name="Haridas S."/>
            <person name="Pangalinan J."/>
            <person name="Salamov A.A."/>
            <person name="Simmons B.A."/>
            <person name="Magnuson J.K."/>
            <person name="Chen J."/>
            <person name="Drula E."/>
            <person name="Henrissat B."/>
            <person name="Wiebenga A."/>
            <person name="Lubbers R.J."/>
            <person name="Gomes A.C."/>
            <person name="Macurrencykelacurrency M.R."/>
            <person name="Stajich J."/>
            <person name="Grigoriev I.V."/>
            <person name="Mortensen U.H."/>
            <person name="De vries R.P."/>
            <person name="Baker S.E."/>
            <person name="Andersen M.R."/>
        </authorList>
    </citation>
    <scope>NUCLEOTIDE SEQUENCE [LARGE SCALE GENOMIC DNA]</scope>
    <source>
        <strain evidence="1 2">CBS 756.74</strain>
    </source>
</reference>
<dbReference type="GeneID" id="98158664"/>
<dbReference type="Gene3D" id="3.20.20.60">
    <property type="entry name" value="Phosphoenolpyruvate-binding domains"/>
    <property type="match status" value="1"/>
</dbReference>
<dbReference type="InterPro" id="IPR015813">
    <property type="entry name" value="Pyrv/PenolPyrv_kinase-like_dom"/>
</dbReference>
<dbReference type="RefSeq" id="XP_070894288.1">
    <property type="nucleotide sequence ID" value="XM_071043500.1"/>
</dbReference>
<evidence type="ECO:0000313" key="1">
    <source>
        <dbReference type="EMBL" id="KAL2840906.1"/>
    </source>
</evidence>